<keyword evidence="2" id="KW-1185">Reference proteome</keyword>
<dbReference type="EMBL" id="CAJPDT010000046">
    <property type="protein sequence ID" value="CAF9927450.1"/>
    <property type="molecule type" value="Genomic_DNA"/>
</dbReference>
<dbReference type="Proteomes" id="UP000664534">
    <property type="component" value="Unassembled WGS sequence"/>
</dbReference>
<protein>
    <submittedName>
        <fullName evidence="1">Uncharacterized protein</fullName>
    </submittedName>
</protein>
<dbReference type="InterPro" id="IPR015947">
    <property type="entry name" value="PUA-like_sf"/>
</dbReference>
<accession>A0A8H3FP92</accession>
<proteinExistence type="predicted"/>
<gene>
    <name evidence="1" type="ORF">IMSHALPRED_007218</name>
</gene>
<organism evidence="1 2">
    <name type="scientific">Imshaugia aleurites</name>
    <dbReference type="NCBI Taxonomy" id="172621"/>
    <lineage>
        <taxon>Eukaryota</taxon>
        <taxon>Fungi</taxon>
        <taxon>Dikarya</taxon>
        <taxon>Ascomycota</taxon>
        <taxon>Pezizomycotina</taxon>
        <taxon>Lecanoromycetes</taxon>
        <taxon>OSLEUM clade</taxon>
        <taxon>Lecanoromycetidae</taxon>
        <taxon>Lecanorales</taxon>
        <taxon>Lecanorineae</taxon>
        <taxon>Parmeliaceae</taxon>
        <taxon>Imshaugia</taxon>
    </lineage>
</organism>
<reference evidence="1" key="1">
    <citation type="submission" date="2021-03" db="EMBL/GenBank/DDBJ databases">
        <authorList>
            <person name="Tagirdzhanova G."/>
        </authorList>
    </citation>
    <scope>NUCLEOTIDE SEQUENCE</scope>
</reference>
<evidence type="ECO:0000313" key="2">
    <source>
        <dbReference type="Proteomes" id="UP000664534"/>
    </source>
</evidence>
<dbReference type="AlphaFoldDB" id="A0A8H3FP92"/>
<evidence type="ECO:0000313" key="1">
    <source>
        <dbReference type="EMBL" id="CAF9927450.1"/>
    </source>
</evidence>
<sequence length="137" mass="16136">MTPIVDNRKPHEFRKYRLKPSIKRIWFYRTAPHSTISHICEIAPARTRNPGDAPVEETGLGNREFNTRHQEWTGYDFAYRILSVYLIEEPLLLKDLIGKYGLNSAPRGLVYLPTAIFEQISWHRQRKIWQAGSIYHD</sequence>
<name>A0A8H3FP92_9LECA</name>
<comment type="caution">
    <text evidence="1">The sequence shown here is derived from an EMBL/GenBank/DDBJ whole genome shotgun (WGS) entry which is preliminary data.</text>
</comment>
<dbReference type="OrthoDB" id="2149705at2759"/>
<dbReference type="SUPFAM" id="SSF88697">
    <property type="entry name" value="PUA domain-like"/>
    <property type="match status" value="1"/>
</dbReference>